<organism evidence="2 3">
    <name type="scientific">Podila minutissima</name>
    <dbReference type="NCBI Taxonomy" id="64525"/>
    <lineage>
        <taxon>Eukaryota</taxon>
        <taxon>Fungi</taxon>
        <taxon>Fungi incertae sedis</taxon>
        <taxon>Mucoromycota</taxon>
        <taxon>Mortierellomycotina</taxon>
        <taxon>Mortierellomycetes</taxon>
        <taxon>Mortierellales</taxon>
        <taxon>Mortierellaceae</taxon>
        <taxon>Podila</taxon>
    </lineage>
</organism>
<protein>
    <recommendedName>
        <fullName evidence="4">DUF2470 domain-containing protein</fullName>
    </recommendedName>
</protein>
<dbReference type="Proteomes" id="UP000696485">
    <property type="component" value="Unassembled WGS sequence"/>
</dbReference>
<reference evidence="2" key="1">
    <citation type="journal article" date="2020" name="Fungal Divers.">
        <title>Resolving the Mortierellaceae phylogeny through synthesis of multi-gene phylogenetics and phylogenomics.</title>
        <authorList>
            <person name="Vandepol N."/>
            <person name="Liber J."/>
            <person name="Desiro A."/>
            <person name="Na H."/>
            <person name="Kennedy M."/>
            <person name="Barry K."/>
            <person name="Grigoriev I.V."/>
            <person name="Miller A.N."/>
            <person name="O'Donnell K."/>
            <person name="Stajich J.E."/>
            <person name="Bonito G."/>
        </authorList>
    </citation>
    <scope>NUCLEOTIDE SEQUENCE</scope>
    <source>
        <strain evidence="2">NVP1</strain>
    </source>
</reference>
<evidence type="ECO:0000313" key="3">
    <source>
        <dbReference type="Proteomes" id="UP000696485"/>
    </source>
</evidence>
<keyword evidence="1" id="KW-0472">Membrane</keyword>
<evidence type="ECO:0008006" key="4">
    <source>
        <dbReference type="Google" id="ProtNLM"/>
    </source>
</evidence>
<evidence type="ECO:0000256" key="1">
    <source>
        <dbReference type="SAM" id="Phobius"/>
    </source>
</evidence>
<keyword evidence="1" id="KW-1133">Transmembrane helix</keyword>
<accession>A0A9P5SEM6</accession>
<proteinExistence type="predicted"/>
<dbReference type="AlphaFoldDB" id="A0A9P5SEM6"/>
<feature type="transmembrane region" description="Helical" evidence="1">
    <location>
        <begin position="115"/>
        <end position="134"/>
    </location>
</feature>
<sequence>MSHQDPIAERSAVLCEQFNKDPSLILDLAISFGGQNKSLVSAQITEVSQSGFLLSTKDVNGRQFQTKVTSSRSLHSIAQVHDMFATLTTKSSQSTRKIQKVPGQPPGWRVYWPNWTPFLVGLAAGTSSFFYIYFFPETKIPIFQWTLHKVGMPIIRSCVHFAIGLHSFQTLTAWHLMRRVSAYRFTIPQRLAWTGCVQFFGIGSMLKLLPIVYNSAYAHALNQQQLQEELEEHMGAKITLLDDERTEE</sequence>
<evidence type="ECO:0000313" key="2">
    <source>
        <dbReference type="EMBL" id="KAF9324973.1"/>
    </source>
</evidence>
<keyword evidence="1" id="KW-0812">Transmembrane</keyword>
<comment type="caution">
    <text evidence="2">The sequence shown here is derived from an EMBL/GenBank/DDBJ whole genome shotgun (WGS) entry which is preliminary data.</text>
</comment>
<gene>
    <name evidence="2" type="ORF">BG006_011505</name>
</gene>
<feature type="transmembrane region" description="Helical" evidence="1">
    <location>
        <begin position="154"/>
        <end position="174"/>
    </location>
</feature>
<keyword evidence="3" id="KW-1185">Reference proteome</keyword>
<name>A0A9P5SEM6_9FUNG</name>
<dbReference type="EMBL" id="JAAAUY010000998">
    <property type="protein sequence ID" value="KAF9324973.1"/>
    <property type="molecule type" value="Genomic_DNA"/>
</dbReference>